<gene>
    <name evidence="2" type="ORF">FHX76_002583</name>
</gene>
<dbReference type="RefSeq" id="WP_167151181.1">
    <property type="nucleotide sequence ID" value="NZ_JAAMOX010000002.1"/>
</dbReference>
<accession>A0A7X5R372</accession>
<proteinExistence type="predicted"/>
<evidence type="ECO:0000313" key="3">
    <source>
        <dbReference type="Proteomes" id="UP000541033"/>
    </source>
</evidence>
<organism evidence="2 3">
    <name type="scientific">Lysinibacter cavernae</name>
    <dbReference type="NCBI Taxonomy" id="1640652"/>
    <lineage>
        <taxon>Bacteria</taxon>
        <taxon>Bacillati</taxon>
        <taxon>Actinomycetota</taxon>
        <taxon>Actinomycetes</taxon>
        <taxon>Micrococcales</taxon>
        <taxon>Microbacteriaceae</taxon>
        <taxon>Lysinibacter</taxon>
    </lineage>
</organism>
<name>A0A7X5R372_9MICO</name>
<dbReference type="EMBL" id="JAAMOX010000002">
    <property type="protein sequence ID" value="NIH54687.1"/>
    <property type="molecule type" value="Genomic_DNA"/>
</dbReference>
<evidence type="ECO:0008006" key="4">
    <source>
        <dbReference type="Google" id="ProtNLM"/>
    </source>
</evidence>
<dbReference type="PROSITE" id="PS51257">
    <property type="entry name" value="PROKAR_LIPOPROTEIN"/>
    <property type="match status" value="1"/>
</dbReference>
<evidence type="ECO:0000256" key="1">
    <source>
        <dbReference type="SAM" id="SignalP"/>
    </source>
</evidence>
<comment type="caution">
    <text evidence="2">The sequence shown here is derived from an EMBL/GenBank/DDBJ whole genome shotgun (WGS) entry which is preliminary data.</text>
</comment>
<feature type="chain" id="PRO_5039526878" description="DUF3558 domain-containing protein" evidence="1">
    <location>
        <begin position="30"/>
        <end position="211"/>
    </location>
</feature>
<sequence length="211" mass="21569">MIRTSAIVASLMLALGLTGCSLLSGPESANESSATDPAAPEASAVPMDEIEPAAAAVKIPATCDELISPETVETADPRIQSYHPGSQELAETMLGPKTVAALVGGSQTMYCGWGIEGTDALAAVAISVLDDTVRDDLVAALSDSIYSDVTAEYATKGVTADAVFGHGYSSERHNMGVIIVDGPVLIATAHTVEGDFAVYALDSVRQLNAAG</sequence>
<reference evidence="2 3" key="1">
    <citation type="submission" date="2020-02" db="EMBL/GenBank/DDBJ databases">
        <title>Sequencing the genomes of 1000 actinobacteria strains.</title>
        <authorList>
            <person name="Klenk H.-P."/>
        </authorList>
    </citation>
    <scope>NUCLEOTIDE SEQUENCE [LARGE SCALE GENOMIC DNA]</scope>
    <source>
        <strain evidence="2 3">DSM 27960</strain>
    </source>
</reference>
<keyword evidence="3" id="KW-1185">Reference proteome</keyword>
<evidence type="ECO:0000313" key="2">
    <source>
        <dbReference type="EMBL" id="NIH54687.1"/>
    </source>
</evidence>
<dbReference type="AlphaFoldDB" id="A0A7X5R372"/>
<keyword evidence="1" id="KW-0732">Signal</keyword>
<protein>
    <recommendedName>
        <fullName evidence="4">DUF3558 domain-containing protein</fullName>
    </recommendedName>
</protein>
<dbReference type="Proteomes" id="UP000541033">
    <property type="component" value="Unassembled WGS sequence"/>
</dbReference>
<feature type="signal peptide" evidence="1">
    <location>
        <begin position="1"/>
        <end position="29"/>
    </location>
</feature>